<proteinExistence type="predicted"/>
<gene>
    <name evidence="1" type="ORF">M9H77_21264</name>
</gene>
<evidence type="ECO:0000313" key="2">
    <source>
        <dbReference type="Proteomes" id="UP001060085"/>
    </source>
</evidence>
<dbReference type="Proteomes" id="UP001060085">
    <property type="component" value="Linkage Group LG05"/>
</dbReference>
<dbReference type="EMBL" id="CM044705">
    <property type="protein sequence ID" value="KAI5661941.1"/>
    <property type="molecule type" value="Genomic_DNA"/>
</dbReference>
<reference evidence="2" key="1">
    <citation type="journal article" date="2023" name="Nat. Plants">
        <title>Single-cell RNA sequencing provides a high-resolution roadmap for understanding the multicellular compartmentation of specialized metabolism.</title>
        <authorList>
            <person name="Sun S."/>
            <person name="Shen X."/>
            <person name="Li Y."/>
            <person name="Li Y."/>
            <person name="Wang S."/>
            <person name="Li R."/>
            <person name="Zhang H."/>
            <person name="Shen G."/>
            <person name="Guo B."/>
            <person name="Wei J."/>
            <person name="Xu J."/>
            <person name="St-Pierre B."/>
            <person name="Chen S."/>
            <person name="Sun C."/>
        </authorList>
    </citation>
    <scope>NUCLEOTIDE SEQUENCE [LARGE SCALE GENOMIC DNA]</scope>
</reference>
<keyword evidence="2" id="KW-1185">Reference proteome</keyword>
<sequence>MENIYSLVAGSCVFFLLLLVWKMLNSAWLKPKRLEKCLRAQGLTGNPYRLLVGDMKEYLFMLKEAQKKPISISDDIVPRVTPFFAEIINKYGNNSFCWFGQNPLVFLMDPELVKEIFVKINRFQKPPAKGLAKLLQTGLISHEGEKWKKHRKILNPVFHIQKLKHMVPAFRLSVSEMLSEWEAIVSRERSSEELDVWPHIQRLTSDALSRTAFGSSYEEGRKIFELLKEQTGYVLMAIRSVYLPGWRFLPTKKNMRMKYIEKLIQDSIREIINKRLKAMKEGKANNDDLLGTLLESNQKEIQINGDKRYGMSIKEVIEECKFFYSAGQETTSTLIVWTLILLGRHQDWQSRAREEVLHHFGRNHPDFEGLNHLKTVNMIFNETMRLYPPVVSLIRKVEEDTKIGTLHLPSGVMVTLPIILLHYDTKTWGEDAKEFKPERFAEGISNASKGNNNAVFLPFGWGPRICIGQNFAMVEAKMALAMILQRFSFHLSTSYSHAPHNIFTLQPQHGAHLILHKL</sequence>
<comment type="caution">
    <text evidence="1">The sequence shown here is derived from an EMBL/GenBank/DDBJ whole genome shotgun (WGS) entry which is preliminary data.</text>
</comment>
<evidence type="ECO:0000313" key="1">
    <source>
        <dbReference type="EMBL" id="KAI5661941.1"/>
    </source>
</evidence>
<protein>
    <submittedName>
        <fullName evidence="1">Uncharacterized protein</fullName>
    </submittedName>
</protein>
<organism evidence="1 2">
    <name type="scientific">Catharanthus roseus</name>
    <name type="common">Madagascar periwinkle</name>
    <name type="synonym">Vinca rosea</name>
    <dbReference type="NCBI Taxonomy" id="4058"/>
    <lineage>
        <taxon>Eukaryota</taxon>
        <taxon>Viridiplantae</taxon>
        <taxon>Streptophyta</taxon>
        <taxon>Embryophyta</taxon>
        <taxon>Tracheophyta</taxon>
        <taxon>Spermatophyta</taxon>
        <taxon>Magnoliopsida</taxon>
        <taxon>eudicotyledons</taxon>
        <taxon>Gunneridae</taxon>
        <taxon>Pentapetalae</taxon>
        <taxon>asterids</taxon>
        <taxon>lamiids</taxon>
        <taxon>Gentianales</taxon>
        <taxon>Apocynaceae</taxon>
        <taxon>Rauvolfioideae</taxon>
        <taxon>Vinceae</taxon>
        <taxon>Catharanthinae</taxon>
        <taxon>Catharanthus</taxon>
    </lineage>
</organism>
<name>A0ACC0AMV5_CATRO</name>
<accession>A0ACC0AMV5</accession>